<dbReference type="PANTHER" id="PTHR45138:SF9">
    <property type="entry name" value="DIGUANYLATE CYCLASE DGCM-RELATED"/>
    <property type="match status" value="1"/>
</dbReference>
<feature type="transmembrane region" description="Helical" evidence="1">
    <location>
        <begin position="141"/>
        <end position="169"/>
    </location>
</feature>
<feature type="transmembrane region" description="Helical" evidence="1">
    <location>
        <begin position="106"/>
        <end position="129"/>
    </location>
</feature>
<dbReference type="CDD" id="cd01949">
    <property type="entry name" value="GGDEF"/>
    <property type="match status" value="1"/>
</dbReference>
<dbReference type="EC" id="2.7.7.65" evidence="3"/>
<dbReference type="SUPFAM" id="SSF55073">
    <property type="entry name" value="Nucleotide cyclase"/>
    <property type="match status" value="1"/>
</dbReference>
<sequence length="397" mass="42842">MQAFVLSVDVLVLTTMVTLVATTQPRWFDYSRLALLLGLCVVFEEISTRVSRLRVRLAGYGHVDMTSVWTFAGAVVLPPAEAALLCVAVLGYSWARRDRDIGMRAYRQVFGAAVVIGSCFAARAALMLWNAHGGVLSPALIMLASVATAMLAYAVVNTGVLFAAIYLAVRPQRLRELSDNWQDLSLEAATLCLGGLTAAALLSEPLLTILVVPPMFVLQRSVLTKQLEIAATTDGKTGLLNAATWQHLAQRELARAEREHQSAAVLIIDMDNFKRVNDTYGHIAGDAVLRAVAGCLAEEMRRYDAIGRFGGEEFVAVLSDVDQAAAVAISERIRERIGALEVPRHDGEPPITELSGSIGIACYPAHGSTVEDLLHAADSAMYAAKHCGRNRVEVSAR</sequence>
<dbReference type="InterPro" id="IPR050469">
    <property type="entry name" value="Diguanylate_Cyclase"/>
</dbReference>
<evidence type="ECO:0000313" key="3">
    <source>
        <dbReference type="EMBL" id="MDT0260984.1"/>
    </source>
</evidence>
<keyword evidence="3" id="KW-0808">Transferase</keyword>
<dbReference type="InterPro" id="IPR029787">
    <property type="entry name" value="Nucleotide_cyclase"/>
</dbReference>
<dbReference type="EMBL" id="JAVREH010000005">
    <property type="protein sequence ID" value="MDT0260984.1"/>
    <property type="molecule type" value="Genomic_DNA"/>
</dbReference>
<dbReference type="NCBIfam" id="TIGR00254">
    <property type="entry name" value="GGDEF"/>
    <property type="match status" value="1"/>
</dbReference>
<dbReference type="Pfam" id="PF00990">
    <property type="entry name" value="GGDEF"/>
    <property type="match status" value="1"/>
</dbReference>
<dbReference type="Proteomes" id="UP001183176">
    <property type="component" value="Unassembled WGS sequence"/>
</dbReference>
<keyword evidence="4" id="KW-1185">Reference proteome</keyword>
<keyword evidence="3" id="KW-0548">Nucleotidyltransferase</keyword>
<protein>
    <submittedName>
        <fullName evidence="3">GGDEF domain-containing protein</fullName>
        <ecNumber evidence="3">2.7.7.65</ecNumber>
    </submittedName>
</protein>
<feature type="transmembrane region" description="Helical" evidence="1">
    <location>
        <begin position="190"/>
        <end position="216"/>
    </location>
</feature>
<keyword evidence="1" id="KW-0472">Membrane</keyword>
<feature type="transmembrane region" description="Helical" evidence="1">
    <location>
        <begin position="68"/>
        <end position="94"/>
    </location>
</feature>
<name>A0ABU2J7M0_9ACTN</name>
<dbReference type="Gene3D" id="3.30.70.270">
    <property type="match status" value="1"/>
</dbReference>
<dbReference type="PROSITE" id="PS50887">
    <property type="entry name" value="GGDEF"/>
    <property type="match status" value="1"/>
</dbReference>
<gene>
    <name evidence="3" type="ORF">RM423_06200</name>
</gene>
<dbReference type="SMART" id="SM00267">
    <property type="entry name" value="GGDEF"/>
    <property type="match status" value="1"/>
</dbReference>
<dbReference type="GO" id="GO:0052621">
    <property type="term" value="F:diguanylate cyclase activity"/>
    <property type="evidence" value="ECO:0007669"/>
    <property type="project" value="UniProtKB-EC"/>
</dbReference>
<dbReference type="PANTHER" id="PTHR45138">
    <property type="entry name" value="REGULATORY COMPONENTS OF SENSORY TRANSDUCTION SYSTEM"/>
    <property type="match status" value="1"/>
</dbReference>
<evidence type="ECO:0000256" key="1">
    <source>
        <dbReference type="SAM" id="Phobius"/>
    </source>
</evidence>
<dbReference type="RefSeq" id="WP_311422139.1">
    <property type="nucleotide sequence ID" value="NZ_JAVREH010000005.1"/>
</dbReference>
<dbReference type="InterPro" id="IPR000160">
    <property type="entry name" value="GGDEF_dom"/>
</dbReference>
<evidence type="ECO:0000313" key="4">
    <source>
        <dbReference type="Proteomes" id="UP001183176"/>
    </source>
</evidence>
<keyword evidence="1" id="KW-0812">Transmembrane</keyword>
<evidence type="ECO:0000259" key="2">
    <source>
        <dbReference type="PROSITE" id="PS50887"/>
    </source>
</evidence>
<feature type="domain" description="GGDEF" evidence="2">
    <location>
        <begin position="261"/>
        <end position="397"/>
    </location>
</feature>
<reference evidence="4" key="1">
    <citation type="submission" date="2023-07" db="EMBL/GenBank/DDBJ databases">
        <title>30 novel species of actinomycetes from the DSMZ collection.</title>
        <authorList>
            <person name="Nouioui I."/>
        </authorList>
    </citation>
    <scope>NUCLEOTIDE SEQUENCE [LARGE SCALE GENOMIC DNA]</scope>
    <source>
        <strain evidence="4">DSM 44399</strain>
    </source>
</reference>
<proteinExistence type="predicted"/>
<organism evidence="3 4">
    <name type="scientific">Jatrophihabitans lederbergiae</name>
    <dbReference type="NCBI Taxonomy" id="3075547"/>
    <lineage>
        <taxon>Bacteria</taxon>
        <taxon>Bacillati</taxon>
        <taxon>Actinomycetota</taxon>
        <taxon>Actinomycetes</taxon>
        <taxon>Jatrophihabitantales</taxon>
        <taxon>Jatrophihabitantaceae</taxon>
        <taxon>Jatrophihabitans</taxon>
    </lineage>
</organism>
<comment type="caution">
    <text evidence="3">The sequence shown here is derived from an EMBL/GenBank/DDBJ whole genome shotgun (WGS) entry which is preliminary data.</text>
</comment>
<keyword evidence="1" id="KW-1133">Transmembrane helix</keyword>
<dbReference type="InterPro" id="IPR043128">
    <property type="entry name" value="Rev_trsase/Diguanyl_cyclase"/>
</dbReference>
<accession>A0ABU2J7M0</accession>